<feature type="compositionally biased region" description="Basic and acidic residues" evidence="1">
    <location>
        <begin position="12"/>
        <end position="26"/>
    </location>
</feature>
<evidence type="ECO:0000256" key="1">
    <source>
        <dbReference type="SAM" id="MobiDB-lite"/>
    </source>
</evidence>
<gene>
    <name evidence="3" type="ORF">g.64127</name>
    <name evidence="2" type="ORF">g.64134</name>
</gene>
<reference evidence="3" key="1">
    <citation type="submission" date="2015-07" db="EMBL/GenBank/DDBJ databases">
        <title>Transcriptome Assembly of Anthurium amnicola.</title>
        <authorList>
            <person name="Suzuki J."/>
        </authorList>
    </citation>
    <scope>NUCLEOTIDE SEQUENCE</scope>
</reference>
<name>A0A1D1Z349_9ARAE</name>
<accession>A0A1D1Z349</accession>
<proteinExistence type="predicted"/>
<sequence>PNAVPVLSCGRRVGDEDGAAPREGRRGGPPVPLRMPCWFGNRGDLRSRLGDSQPPVQDPAALAPPQGAVLRRLLPGYCPILALPSGVVYDCELHSLPCCQLVAIEELSSSSSLEGIRVGCVLLSNAKISCGSSRQKSDLRCLVPCYVSPGIDLRVARYLVLAGILMQTGALQQVQSSSRSEKRGTEEAGRNRKSGEEKQRVSRTGSGQSRA</sequence>
<feature type="compositionally biased region" description="Polar residues" evidence="1">
    <location>
        <begin position="202"/>
        <end position="211"/>
    </location>
</feature>
<feature type="compositionally biased region" description="Basic and acidic residues" evidence="1">
    <location>
        <begin position="179"/>
        <end position="200"/>
    </location>
</feature>
<feature type="region of interest" description="Disordered" evidence="1">
    <location>
        <begin position="10"/>
        <end position="32"/>
    </location>
</feature>
<feature type="non-terminal residue" evidence="3">
    <location>
        <position position="1"/>
    </location>
</feature>
<dbReference type="EMBL" id="GDJX01021035">
    <property type="protein sequence ID" value="JAT46901.1"/>
    <property type="molecule type" value="Transcribed_RNA"/>
</dbReference>
<protein>
    <submittedName>
        <fullName evidence="3">Uncharacterized protein</fullName>
    </submittedName>
</protein>
<dbReference type="AlphaFoldDB" id="A0A1D1Z349"/>
<dbReference type="EMBL" id="GDJX01006603">
    <property type="protein sequence ID" value="JAT61333.1"/>
    <property type="molecule type" value="Transcribed_RNA"/>
</dbReference>
<organism evidence="3">
    <name type="scientific">Anthurium amnicola</name>
    <dbReference type="NCBI Taxonomy" id="1678845"/>
    <lineage>
        <taxon>Eukaryota</taxon>
        <taxon>Viridiplantae</taxon>
        <taxon>Streptophyta</taxon>
        <taxon>Embryophyta</taxon>
        <taxon>Tracheophyta</taxon>
        <taxon>Spermatophyta</taxon>
        <taxon>Magnoliopsida</taxon>
        <taxon>Liliopsida</taxon>
        <taxon>Araceae</taxon>
        <taxon>Pothoideae</taxon>
        <taxon>Potheae</taxon>
        <taxon>Anthurium</taxon>
    </lineage>
</organism>
<evidence type="ECO:0000313" key="2">
    <source>
        <dbReference type="EMBL" id="JAT46901.1"/>
    </source>
</evidence>
<feature type="region of interest" description="Disordered" evidence="1">
    <location>
        <begin position="174"/>
        <end position="211"/>
    </location>
</feature>
<evidence type="ECO:0000313" key="3">
    <source>
        <dbReference type="EMBL" id="JAT61333.1"/>
    </source>
</evidence>